<name>A0A6C0I5E1_9ZZZZ</name>
<sequence length="99" mass="10761">MDSDQGSFLSRINFQRIVIIIAIIMLIGAMVFIGYALYRQSSDVSWPPKTPKCPDYWTVTANGNCTMPTGSRWTGTNCEYNGVPGGTQGMPTCPTSSTS</sequence>
<evidence type="ECO:0000256" key="1">
    <source>
        <dbReference type="SAM" id="Phobius"/>
    </source>
</evidence>
<evidence type="ECO:0008006" key="3">
    <source>
        <dbReference type="Google" id="ProtNLM"/>
    </source>
</evidence>
<organism evidence="2">
    <name type="scientific">viral metagenome</name>
    <dbReference type="NCBI Taxonomy" id="1070528"/>
    <lineage>
        <taxon>unclassified sequences</taxon>
        <taxon>metagenomes</taxon>
        <taxon>organismal metagenomes</taxon>
    </lineage>
</organism>
<keyword evidence="1" id="KW-0472">Membrane</keyword>
<dbReference type="EMBL" id="MN740107">
    <property type="protein sequence ID" value="QHT88009.1"/>
    <property type="molecule type" value="Genomic_DNA"/>
</dbReference>
<keyword evidence="1" id="KW-1133">Transmembrane helix</keyword>
<dbReference type="AlphaFoldDB" id="A0A6C0I5E1"/>
<proteinExistence type="predicted"/>
<reference evidence="2" key="1">
    <citation type="journal article" date="2020" name="Nature">
        <title>Giant virus diversity and host interactions through global metagenomics.</title>
        <authorList>
            <person name="Schulz F."/>
            <person name="Roux S."/>
            <person name="Paez-Espino D."/>
            <person name="Jungbluth S."/>
            <person name="Walsh D.A."/>
            <person name="Denef V.J."/>
            <person name="McMahon K.D."/>
            <person name="Konstantinidis K.T."/>
            <person name="Eloe-Fadrosh E.A."/>
            <person name="Kyrpides N.C."/>
            <person name="Woyke T."/>
        </authorList>
    </citation>
    <scope>NUCLEOTIDE SEQUENCE</scope>
    <source>
        <strain evidence="2">GVMAG-M-3300023184-191</strain>
    </source>
</reference>
<feature type="transmembrane region" description="Helical" evidence="1">
    <location>
        <begin position="17"/>
        <end position="38"/>
    </location>
</feature>
<accession>A0A6C0I5E1</accession>
<evidence type="ECO:0000313" key="2">
    <source>
        <dbReference type="EMBL" id="QHT88009.1"/>
    </source>
</evidence>
<keyword evidence="1" id="KW-0812">Transmembrane</keyword>
<protein>
    <recommendedName>
        <fullName evidence="3">CPW-WPC domain-containing protein</fullName>
    </recommendedName>
</protein>